<proteinExistence type="inferred from homology"/>
<dbReference type="AlphaFoldDB" id="A0AAW2XLI5"/>
<keyword evidence="5" id="KW-0677">Repeat</keyword>
<evidence type="ECO:0000256" key="3">
    <source>
        <dbReference type="ARBA" id="ARBA00022448"/>
    </source>
</evidence>
<evidence type="ECO:0000256" key="10">
    <source>
        <dbReference type="RuleBase" id="RU000488"/>
    </source>
</evidence>
<evidence type="ECO:0000256" key="8">
    <source>
        <dbReference type="ARBA" id="ARBA00023136"/>
    </source>
</evidence>
<dbReference type="GO" id="GO:0022857">
    <property type="term" value="F:transmembrane transporter activity"/>
    <property type="evidence" value="ECO:0007669"/>
    <property type="project" value="TreeGrafter"/>
</dbReference>
<dbReference type="Pfam" id="PF00153">
    <property type="entry name" value="Mito_carr"/>
    <property type="match status" value="2"/>
</dbReference>
<evidence type="ECO:0000256" key="9">
    <source>
        <dbReference type="PROSITE-ProRule" id="PRU00282"/>
    </source>
</evidence>
<reference evidence="12" key="2">
    <citation type="journal article" date="2024" name="Plant">
        <title>Genomic evolution and insights into agronomic trait innovations of Sesamum species.</title>
        <authorList>
            <person name="Miao H."/>
            <person name="Wang L."/>
            <person name="Qu L."/>
            <person name="Liu H."/>
            <person name="Sun Y."/>
            <person name="Le M."/>
            <person name="Wang Q."/>
            <person name="Wei S."/>
            <person name="Zheng Y."/>
            <person name="Lin W."/>
            <person name="Duan Y."/>
            <person name="Cao H."/>
            <person name="Xiong S."/>
            <person name="Wang X."/>
            <person name="Wei L."/>
            <person name="Li C."/>
            <person name="Ma Q."/>
            <person name="Ju M."/>
            <person name="Zhao R."/>
            <person name="Li G."/>
            <person name="Mu C."/>
            <person name="Tian Q."/>
            <person name="Mei H."/>
            <person name="Zhang T."/>
            <person name="Gao T."/>
            <person name="Zhang H."/>
        </authorList>
    </citation>
    <scope>NUCLEOTIDE SEQUENCE</scope>
    <source>
        <strain evidence="12">KEN1</strain>
    </source>
</reference>
<dbReference type="InterPro" id="IPR023395">
    <property type="entry name" value="MCP_dom_sf"/>
</dbReference>
<protein>
    <recommendedName>
        <fullName evidence="13">Mitochondrial substrate carrier family protein</fullName>
    </recommendedName>
</protein>
<evidence type="ECO:0000256" key="4">
    <source>
        <dbReference type="ARBA" id="ARBA00022692"/>
    </source>
</evidence>
<evidence type="ECO:0000256" key="6">
    <source>
        <dbReference type="ARBA" id="ARBA00022989"/>
    </source>
</evidence>
<feature type="repeat" description="Solcar" evidence="9">
    <location>
        <begin position="13"/>
        <end position="99"/>
    </location>
</feature>
<dbReference type="SUPFAM" id="SSF103506">
    <property type="entry name" value="Mitochondrial carrier"/>
    <property type="match status" value="1"/>
</dbReference>
<comment type="similarity">
    <text evidence="2 10">Belongs to the mitochondrial carrier (TC 2.A.29) family.</text>
</comment>
<keyword evidence="8 9" id="KW-0472">Membrane</keyword>
<dbReference type="InterPro" id="IPR050567">
    <property type="entry name" value="Mitochondrial_Carrier"/>
</dbReference>
<evidence type="ECO:0000256" key="11">
    <source>
        <dbReference type="SAM" id="Phobius"/>
    </source>
</evidence>
<dbReference type="PANTHER" id="PTHR45624">
    <property type="entry name" value="MITOCHONDRIAL BASIC AMINO ACIDS TRANSPORTER-RELATED"/>
    <property type="match status" value="1"/>
</dbReference>
<keyword evidence="6 11" id="KW-1133">Transmembrane helix</keyword>
<accession>A0AAW2XLI5</accession>
<feature type="transmembrane region" description="Helical" evidence="11">
    <location>
        <begin position="368"/>
        <end position="389"/>
    </location>
</feature>
<dbReference type="PROSITE" id="PS50920">
    <property type="entry name" value="SOLCAR"/>
    <property type="match status" value="1"/>
</dbReference>
<keyword evidence="3 10" id="KW-0813">Transport</keyword>
<comment type="subcellular location">
    <subcellularLocation>
        <location evidence="1">Mitochondrion membrane</location>
        <topology evidence="1">Multi-pass membrane protein</topology>
    </subcellularLocation>
</comment>
<dbReference type="Gene3D" id="1.50.40.10">
    <property type="entry name" value="Mitochondrial carrier domain"/>
    <property type="match status" value="2"/>
</dbReference>
<evidence type="ECO:0000256" key="1">
    <source>
        <dbReference type="ARBA" id="ARBA00004225"/>
    </source>
</evidence>
<evidence type="ECO:0000256" key="7">
    <source>
        <dbReference type="ARBA" id="ARBA00023128"/>
    </source>
</evidence>
<evidence type="ECO:0000313" key="12">
    <source>
        <dbReference type="EMBL" id="KAL0454403.1"/>
    </source>
</evidence>
<gene>
    <name evidence="12" type="ORF">Slati_0779500</name>
</gene>
<dbReference type="EMBL" id="JACGWN010000003">
    <property type="protein sequence ID" value="KAL0454403.1"/>
    <property type="molecule type" value="Genomic_DNA"/>
</dbReference>
<sequence length="419" mass="45711">MSFFKMDELLKNKTFAVHAAAAAGSVALGTAITYPLDTLKVLIQVGSSTKKPLAVADVFYRVQVLSGYSGLYNGVGWLTLGRTLGLGVRFGVYELLTAFYKDGRADDNVHVSEALMAGLAAGMMECLVSSPFELIKLRTQVASASRVLNSQSIAEKSGVPPLVSRLLPRYSLDMTAMTNSLGLLSTLTTKQANMLDALKEYPWMMTGSGKPPAVSNVRMPSDIISLEGWGALWRGLRSGLVRDSIFCGIFFSSWQFLHQAMLNWKAVGMDPVPRYDNEVGPLSPIAVTLAAGVSGSFAAAASHGFDTTRSRSQCTVLPKYVSMERKYLKWSKPGKRFERLTGIHPADRNLLLNGIWLRVARCGLASSVIVHILFSSARLIIVALISLLAKINVTIGVKGHRTYVHSNLRYVSLEQLEFR</sequence>
<dbReference type="PANTHER" id="PTHR45624:SF36">
    <property type="entry name" value="S-ADENOSYLMETHIONINE CARRIER 2, CHLOROPLASTIC-RELATED"/>
    <property type="match status" value="1"/>
</dbReference>
<keyword evidence="7" id="KW-0496">Mitochondrion</keyword>
<comment type="caution">
    <text evidence="12">The sequence shown here is derived from an EMBL/GenBank/DDBJ whole genome shotgun (WGS) entry which is preliminary data.</text>
</comment>
<name>A0AAW2XLI5_9LAMI</name>
<dbReference type="GO" id="GO:0031966">
    <property type="term" value="C:mitochondrial membrane"/>
    <property type="evidence" value="ECO:0007669"/>
    <property type="project" value="UniProtKB-SubCell"/>
</dbReference>
<dbReference type="InterPro" id="IPR018108">
    <property type="entry name" value="MCP_transmembrane"/>
</dbReference>
<keyword evidence="4 9" id="KW-0812">Transmembrane</keyword>
<evidence type="ECO:0000256" key="5">
    <source>
        <dbReference type="ARBA" id="ARBA00022737"/>
    </source>
</evidence>
<evidence type="ECO:0000256" key="2">
    <source>
        <dbReference type="ARBA" id="ARBA00006375"/>
    </source>
</evidence>
<evidence type="ECO:0008006" key="13">
    <source>
        <dbReference type="Google" id="ProtNLM"/>
    </source>
</evidence>
<reference evidence="12" key="1">
    <citation type="submission" date="2020-06" db="EMBL/GenBank/DDBJ databases">
        <authorList>
            <person name="Li T."/>
            <person name="Hu X."/>
            <person name="Zhang T."/>
            <person name="Song X."/>
            <person name="Zhang H."/>
            <person name="Dai N."/>
            <person name="Sheng W."/>
            <person name="Hou X."/>
            <person name="Wei L."/>
        </authorList>
    </citation>
    <scope>NUCLEOTIDE SEQUENCE</scope>
    <source>
        <strain evidence="12">KEN1</strain>
        <tissue evidence="12">Leaf</tissue>
    </source>
</reference>
<organism evidence="12">
    <name type="scientific">Sesamum latifolium</name>
    <dbReference type="NCBI Taxonomy" id="2727402"/>
    <lineage>
        <taxon>Eukaryota</taxon>
        <taxon>Viridiplantae</taxon>
        <taxon>Streptophyta</taxon>
        <taxon>Embryophyta</taxon>
        <taxon>Tracheophyta</taxon>
        <taxon>Spermatophyta</taxon>
        <taxon>Magnoliopsida</taxon>
        <taxon>eudicotyledons</taxon>
        <taxon>Gunneridae</taxon>
        <taxon>Pentapetalae</taxon>
        <taxon>asterids</taxon>
        <taxon>lamiids</taxon>
        <taxon>Lamiales</taxon>
        <taxon>Pedaliaceae</taxon>
        <taxon>Sesamum</taxon>
    </lineage>
</organism>